<evidence type="ECO:0008006" key="4">
    <source>
        <dbReference type="Google" id="ProtNLM"/>
    </source>
</evidence>
<dbReference type="OrthoDB" id="10262962at2759"/>
<evidence type="ECO:0000256" key="1">
    <source>
        <dbReference type="ARBA" id="ARBA00005375"/>
    </source>
</evidence>
<organism evidence="2 3">
    <name type="scientific">Magnusiomyces paraingens</name>
    <dbReference type="NCBI Taxonomy" id="2606893"/>
    <lineage>
        <taxon>Eukaryota</taxon>
        <taxon>Fungi</taxon>
        <taxon>Dikarya</taxon>
        <taxon>Ascomycota</taxon>
        <taxon>Saccharomycotina</taxon>
        <taxon>Dipodascomycetes</taxon>
        <taxon>Dipodascales</taxon>
        <taxon>Dipodascaceae</taxon>
        <taxon>Magnusiomyces</taxon>
    </lineage>
</organism>
<reference evidence="2 3" key="1">
    <citation type="submission" date="2019-09" db="EMBL/GenBank/DDBJ databases">
        <authorList>
            <person name="Brejova B."/>
        </authorList>
    </citation>
    <scope>NUCLEOTIDE SEQUENCE [LARGE SCALE GENOMIC DNA]</scope>
</reference>
<dbReference type="InterPro" id="IPR050645">
    <property type="entry name" value="Histidine_acid_phosphatase"/>
</dbReference>
<dbReference type="InterPro" id="IPR029033">
    <property type="entry name" value="His_PPase_superfam"/>
</dbReference>
<dbReference type="Pfam" id="PF00328">
    <property type="entry name" value="His_Phos_2"/>
    <property type="match status" value="1"/>
</dbReference>
<evidence type="ECO:0000313" key="3">
    <source>
        <dbReference type="Proteomes" id="UP000398389"/>
    </source>
</evidence>
<keyword evidence="3" id="KW-1185">Reference proteome</keyword>
<evidence type="ECO:0000313" key="2">
    <source>
        <dbReference type="EMBL" id="VVT56074.1"/>
    </source>
</evidence>
<proteinExistence type="inferred from homology"/>
<name>A0A5E8BX96_9ASCO</name>
<dbReference type="AlphaFoldDB" id="A0A5E8BX96"/>
<dbReference type="Gene3D" id="3.40.50.1240">
    <property type="entry name" value="Phosphoglycerate mutase-like"/>
    <property type="match status" value="1"/>
</dbReference>
<dbReference type="InterPro" id="IPR000560">
    <property type="entry name" value="His_Pase_clade-2"/>
</dbReference>
<dbReference type="GO" id="GO:0016791">
    <property type="term" value="F:phosphatase activity"/>
    <property type="evidence" value="ECO:0007669"/>
    <property type="project" value="TreeGrafter"/>
</dbReference>
<dbReference type="PANTHER" id="PTHR11567">
    <property type="entry name" value="ACID PHOSPHATASE-RELATED"/>
    <property type="match status" value="1"/>
</dbReference>
<dbReference type="Proteomes" id="UP000398389">
    <property type="component" value="Unassembled WGS sequence"/>
</dbReference>
<dbReference type="PANTHER" id="PTHR11567:SF195">
    <property type="entry name" value="ACID PHOSPHATASE, PUTATIVE (AFU_ORTHOLOGUE AFUA_3G14570)-RELATED"/>
    <property type="match status" value="1"/>
</dbReference>
<gene>
    <name evidence="2" type="ORF">SAPINGB_P004785</name>
</gene>
<dbReference type="SUPFAM" id="SSF53254">
    <property type="entry name" value="Phosphoglycerate mutase-like"/>
    <property type="match status" value="1"/>
</dbReference>
<comment type="similarity">
    <text evidence="1">Belongs to the histidine acid phosphatase family.</text>
</comment>
<accession>A0A5E8BX96</accession>
<dbReference type="RefSeq" id="XP_031855391.1">
    <property type="nucleotide sequence ID" value="XM_031999500.1"/>
</dbReference>
<sequence>MQNEISEPLLSLYKNFLNTTCQLPQITDEGLKNSQTHGKDLFSVYHELLNFIPKEYDSNLISFRVSTNPITSQVAGVLIKGMYPGLRDISVKMQHDVIDTLNSNYPCGGADNLRKEIENDEAWKNHLNEKKELFQKLDNITGIDPLNKEWHTWFDHYFDNLSFRFCHDLPYPCNKEACISSEVALEVFDVGNWEYNYIYTKSNKSILYSVARSLFLFEVFQNIQNKIMKLDSIKYRHNIAHDNTIASLLGALQITNLKWPGLGSEIVFELYRKENNPDMFFLRILYNGEPLQTSLKNINSWDMVPIDIFFQYIHTTFGTKGEILNYICNGIYH</sequence>
<dbReference type="EMBL" id="CABVLU010000004">
    <property type="protein sequence ID" value="VVT56074.1"/>
    <property type="molecule type" value="Genomic_DNA"/>
</dbReference>
<protein>
    <recommendedName>
        <fullName evidence="4">Acid phosphatase</fullName>
    </recommendedName>
</protein>
<dbReference type="GeneID" id="43583600"/>